<dbReference type="Proteomes" id="UP000504621">
    <property type="component" value="Unplaced"/>
</dbReference>
<evidence type="ECO:0000256" key="3">
    <source>
        <dbReference type="ARBA" id="ARBA00004496"/>
    </source>
</evidence>
<evidence type="ECO:0000256" key="10">
    <source>
        <dbReference type="ARBA" id="ARBA00023034"/>
    </source>
</evidence>
<evidence type="ECO:0000256" key="9">
    <source>
        <dbReference type="ARBA" id="ARBA00022927"/>
    </source>
</evidence>
<dbReference type="GO" id="GO:0005794">
    <property type="term" value="C:Golgi apparatus"/>
    <property type="evidence" value="ECO:0007669"/>
    <property type="project" value="UniProtKB-SubCell"/>
</dbReference>
<evidence type="ECO:0000256" key="5">
    <source>
        <dbReference type="ARBA" id="ARBA00006536"/>
    </source>
</evidence>
<keyword evidence="7" id="KW-0963">Cytoplasm</keyword>
<dbReference type="GO" id="GO:0005770">
    <property type="term" value="C:late endosome"/>
    <property type="evidence" value="ECO:0007669"/>
    <property type="project" value="TreeGrafter"/>
</dbReference>
<dbReference type="FunFam" id="1.25.40.660:FF:000003">
    <property type="entry name" value="Vacuolar protein sorting-associated protein 35"/>
    <property type="match status" value="1"/>
</dbReference>
<keyword evidence="9 12" id="KW-0653">Protein transport</keyword>
<comment type="subcellular location">
    <subcellularLocation>
        <location evidence="3">Cytoplasm</location>
    </subcellularLocation>
    <subcellularLocation>
        <location evidence="1">Endosome membrane</location>
        <topology evidence="1">Peripheral membrane protein</topology>
        <orientation evidence="1">Cytoplasmic side</orientation>
    </subcellularLocation>
    <subcellularLocation>
        <location evidence="4">Golgi apparatus</location>
        <location evidence="4">trans-Golgi network membrane</location>
        <topology evidence="4">Peripheral membrane protein</topology>
        <orientation evidence="4">Cytoplasmic side</orientation>
    </subcellularLocation>
    <subcellularLocation>
        <location evidence="2">Prevacuolar compartment membrane</location>
        <topology evidence="2">Peripheral membrane protein</topology>
        <orientation evidence="2">Cytoplasmic side</orientation>
    </subcellularLocation>
</comment>
<reference evidence="14" key="1">
    <citation type="submission" date="2025-08" db="UniProtKB">
        <authorList>
            <consortium name="RefSeq"/>
        </authorList>
    </citation>
    <scope>IDENTIFICATION</scope>
    <source>
        <tissue evidence="14">Leaf</tissue>
    </source>
</reference>
<evidence type="ECO:0000313" key="13">
    <source>
        <dbReference type="Proteomes" id="UP000504621"/>
    </source>
</evidence>
<keyword evidence="10" id="KW-0333">Golgi apparatus</keyword>
<dbReference type="Gene3D" id="1.25.40.660">
    <property type="entry name" value="Vacuolar protein sorting-associated protein 35, helical subcomplex Vps35-C"/>
    <property type="match status" value="1"/>
</dbReference>
<dbReference type="PANTHER" id="PTHR11099">
    <property type="entry name" value="VACUOLAR SORTING PROTEIN 35"/>
    <property type="match status" value="1"/>
</dbReference>
<proteinExistence type="inferred from homology"/>
<evidence type="ECO:0000256" key="7">
    <source>
        <dbReference type="ARBA" id="ARBA00022490"/>
    </source>
</evidence>
<evidence type="ECO:0000313" key="14">
    <source>
        <dbReference type="RefSeq" id="XP_021283682.1"/>
    </source>
</evidence>
<dbReference type="AlphaFoldDB" id="A0A6J1A963"/>
<keyword evidence="13" id="KW-1185">Reference proteome</keyword>
<dbReference type="PIRSF" id="PIRSF009375">
    <property type="entry name" value="Retromer_Vps35"/>
    <property type="match status" value="1"/>
</dbReference>
<evidence type="ECO:0000256" key="12">
    <source>
        <dbReference type="PIRNR" id="PIRNR009375"/>
    </source>
</evidence>
<dbReference type="PANTHER" id="PTHR11099:SF6">
    <property type="entry name" value="VACUOLAR PROTEIN SORTING-ASSOCIATED PROTEIN 35B"/>
    <property type="match status" value="1"/>
</dbReference>
<keyword evidence="6 12" id="KW-0813">Transport</keyword>
<protein>
    <recommendedName>
        <fullName evidence="12">Vacuolar protein sorting-associated protein 35</fullName>
    </recommendedName>
</protein>
<organism evidence="13 14">
    <name type="scientific">Herrania umbratica</name>
    <dbReference type="NCBI Taxonomy" id="108875"/>
    <lineage>
        <taxon>Eukaryota</taxon>
        <taxon>Viridiplantae</taxon>
        <taxon>Streptophyta</taxon>
        <taxon>Embryophyta</taxon>
        <taxon>Tracheophyta</taxon>
        <taxon>Spermatophyta</taxon>
        <taxon>Magnoliopsida</taxon>
        <taxon>eudicotyledons</taxon>
        <taxon>Gunneridae</taxon>
        <taxon>Pentapetalae</taxon>
        <taxon>rosids</taxon>
        <taxon>malvids</taxon>
        <taxon>Malvales</taxon>
        <taxon>Malvaceae</taxon>
        <taxon>Byttnerioideae</taxon>
        <taxon>Herrania</taxon>
    </lineage>
</organism>
<dbReference type="GO" id="GO:0006886">
    <property type="term" value="P:intracellular protein transport"/>
    <property type="evidence" value="ECO:0007669"/>
    <property type="project" value="TreeGrafter"/>
</dbReference>
<gene>
    <name evidence="14" type="primary">LOC110416145</name>
</gene>
<evidence type="ECO:0000256" key="2">
    <source>
        <dbReference type="ARBA" id="ARBA00004179"/>
    </source>
</evidence>
<dbReference type="RefSeq" id="XP_021283682.1">
    <property type="nucleotide sequence ID" value="XM_021428007.1"/>
</dbReference>
<dbReference type="GO" id="GO:0010008">
    <property type="term" value="C:endosome membrane"/>
    <property type="evidence" value="ECO:0007669"/>
    <property type="project" value="UniProtKB-SubCell"/>
</dbReference>
<sequence length="745" mass="83845">MLSELRTSKLSPHKYYDLYMRAFDELRKLEIFFKDEGKHGVSVVDLYELVQHAGNILPRLYLLCTVGSVYIKSKEAPAKEVLKDLVEMCHAVQHPLRGLFVRSYLAQISRDKLPDIGSEYEGDDGTVMDAVEFVLQNFTEMNKLWVRMQHQGPGRVREKQEKERNELRDLVGKNLHVLSQIEGVDLEMYKETVLPRVLEQVVNCKDDLSQYYLMDCIIQVFPDEYHLQTLETLLGACPQLQPTVDIKTVLSRLMDRLSNYAASSADVLPEFLQVEAFGKLSNAIGKVIETQVDMPAVGAITLYVSLLTFTLRVHPDRLDYVDLVLGACVKKLSNIPKLDDSRATKQVVALLSAPLEKYNDIVTALTLSNYPRVMDHLDNGTNKVMAMVIIQSIMKNNTCISTADKVEVLFELIKGLIKDMDGSDVDELDEDDFKDEQNSVARLIHMLYNNEPEEMLKIICTVRKHTMAGGPKRLPFTVPSLVFSALRLVRQLQGQEGDIVGEEVPATPKKIFQLLTQIIEDLSTVPSPELALRLSLQCAEAANDGDLEHVAYEFFTQAFVLYEEEIADSKAQVTAIHLIVGTLQRMNVFGVENRDTLTHKATGYSARLLKKPDQCRAVYACSHLFWVDDQDGVKDGERVLLCLKRALRIANAAQQMANVARGSSGPVTLFVEILNKYLYFFEKGNQQITGAAIQGLIELINTEKQSDSATPDSASDAFLASTMRYIQFQRQKGGIMGEKFESIKL</sequence>
<dbReference type="GO" id="GO:0005829">
    <property type="term" value="C:cytosol"/>
    <property type="evidence" value="ECO:0007669"/>
    <property type="project" value="GOC"/>
</dbReference>
<evidence type="ECO:0000256" key="4">
    <source>
        <dbReference type="ARBA" id="ARBA00004546"/>
    </source>
</evidence>
<dbReference type="GO" id="GO:0042147">
    <property type="term" value="P:retrograde transport, endosome to Golgi"/>
    <property type="evidence" value="ECO:0007669"/>
    <property type="project" value="InterPro"/>
</dbReference>
<dbReference type="Pfam" id="PF03635">
    <property type="entry name" value="Vps35"/>
    <property type="match status" value="1"/>
</dbReference>
<comment type="function">
    <text evidence="12">Plays a role in vesicular protein sorting.</text>
</comment>
<accession>A0A6J1A963</accession>
<evidence type="ECO:0000256" key="11">
    <source>
        <dbReference type="ARBA" id="ARBA00023136"/>
    </source>
</evidence>
<dbReference type="InterPro" id="IPR005378">
    <property type="entry name" value="Vps35"/>
</dbReference>
<evidence type="ECO:0000256" key="1">
    <source>
        <dbReference type="ARBA" id="ARBA00004125"/>
    </source>
</evidence>
<dbReference type="InterPro" id="IPR042491">
    <property type="entry name" value="Vps35_C"/>
</dbReference>
<keyword evidence="8" id="KW-0967">Endosome</keyword>
<name>A0A6J1A963_9ROSI</name>
<comment type="similarity">
    <text evidence="5 12">Belongs to the VPS35 family.</text>
</comment>
<evidence type="ECO:0000256" key="6">
    <source>
        <dbReference type="ARBA" id="ARBA00022448"/>
    </source>
</evidence>
<dbReference type="GeneID" id="110416145"/>
<dbReference type="GO" id="GO:0030906">
    <property type="term" value="C:retromer, cargo-selective complex"/>
    <property type="evidence" value="ECO:0007669"/>
    <property type="project" value="InterPro"/>
</dbReference>
<evidence type="ECO:0000256" key="8">
    <source>
        <dbReference type="ARBA" id="ARBA00022753"/>
    </source>
</evidence>
<keyword evidence="11" id="KW-0472">Membrane</keyword>